<dbReference type="AlphaFoldDB" id="X0WWL1"/>
<comment type="caution">
    <text evidence="2">The sequence shown here is derived from an EMBL/GenBank/DDBJ whole genome shotgun (WGS) entry which is preliminary data.</text>
</comment>
<evidence type="ECO:0000256" key="1">
    <source>
        <dbReference type="SAM" id="Phobius"/>
    </source>
</evidence>
<keyword evidence="1" id="KW-0472">Membrane</keyword>
<evidence type="ECO:0000313" key="2">
    <source>
        <dbReference type="EMBL" id="GAG17136.1"/>
    </source>
</evidence>
<feature type="transmembrane region" description="Helical" evidence="1">
    <location>
        <begin position="12"/>
        <end position="36"/>
    </location>
</feature>
<feature type="transmembrane region" description="Helical" evidence="1">
    <location>
        <begin position="48"/>
        <end position="68"/>
    </location>
</feature>
<reference evidence="2" key="1">
    <citation type="journal article" date="2014" name="Front. Microbiol.">
        <title>High frequency of phylogenetically diverse reductive dehalogenase-homologous genes in deep subseafloor sedimentary metagenomes.</title>
        <authorList>
            <person name="Kawai M."/>
            <person name="Futagami T."/>
            <person name="Toyoda A."/>
            <person name="Takaki Y."/>
            <person name="Nishi S."/>
            <person name="Hori S."/>
            <person name="Arai W."/>
            <person name="Tsubouchi T."/>
            <person name="Morono Y."/>
            <person name="Uchiyama I."/>
            <person name="Ito T."/>
            <person name="Fujiyama A."/>
            <person name="Inagaki F."/>
            <person name="Takami H."/>
        </authorList>
    </citation>
    <scope>NUCLEOTIDE SEQUENCE</scope>
    <source>
        <strain evidence="2">Expedition CK06-06</strain>
    </source>
</reference>
<name>X0WWL1_9ZZZZ</name>
<accession>X0WWL1</accession>
<organism evidence="2">
    <name type="scientific">marine sediment metagenome</name>
    <dbReference type="NCBI Taxonomy" id="412755"/>
    <lineage>
        <taxon>unclassified sequences</taxon>
        <taxon>metagenomes</taxon>
        <taxon>ecological metagenomes</taxon>
    </lineage>
</organism>
<protein>
    <submittedName>
        <fullName evidence="2">Uncharacterized protein</fullName>
    </submittedName>
</protein>
<proteinExistence type="predicted"/>
<gene>
    <name evidence="2" type="ORF">S01H1_54424</name>
</gene>
<keyword evidence="1" id="KW-1133">Transmembrane helix</keyword>
<keyword evidence="1" id="KW-0812">Transmembrane</keyword>
<dbReference type="EMBL" id="BARS01035312">
    <property type="protein sequence ID" value="GAG17136.1"/>
    <property type="molecule type" value="Genomic_DNA"/>
</dbReference>
<sequence>MPHIFKTLATIGAWTLFIAGWLFALVNLIIAILTGVMFTAGAEGWVEVLAYFVLAIVCIPLSVVVMRLRQKME</sequence>